<feature type="compositionally biased region" description="Basic residues" evidence="1">
    <location>
        <begin position="1005"/>
        <end position="1014"/>
    </location>
</feature>
<feature type="compositionally biased region" description="Polar residues" evidence="1">
    <location>
        <begin position="506"/>
        <end position="525"/>
    </location>
</feature>
<feature type="compositionally biased region" description="Basic residues" evidence="1">
    <location>
        <begin position="565"/>
        <end position="576"/>
    </location>
</feature>
<gene>
    <name evidence="3" type="primary">AVEN_181227_1</name>
    <name evidence="3" type="ORF">NPIL_101821</name>
</gene>
<feature type="region of interest" description="Disordered" evidence="1">
    <location>
        <begin position="152"/>
        <end position="176"/>
    </location>
</feature>
<sequence>MTSQWMQHDPHTQFNPTYLRSGSLHPPPPIVLEDHLNNYGGGNSNSLHLSSCSSRQVFSTRTNPDPSVTSLLANTTYQTSISPKEASECNFNVSKDNDPEIHGYAQMSGSLPRNERNNFHSSENGNYVVSYQPSPGPFGVLPHESVMNQRGRYERKNESFISPSPKTNTASYNNGPYADNTNVYSSAPLSAQSAYSGDTTSQSPPVADSTTSSFSPSSDVHENVRAYSGRHNPLPQSPVTVTKSTFSSSPNTNSIVSESSMSKNIVTFMNDLNCVPTGNGQNTDHNPSIGTASNGICFKTPQSQNLTHHGPQSMLPKSDYNSEYHVYAPDQNSGVPFNSSYCPPIHQAQLSNGTNTRHLPRGHAYNNSVQHEGMHYGHVALPSATISSPNYLPSKVSHETPYGSCSSNIPPGQSMRPADFIPKGINSQSNLLGPMFSSMMENQMMVENHMSYHSIDDDKGTLNFFNNIVDSGVDDQEVINHMSHYMDDSFLPSETTTNRQLRSKVNDYSSNHSPNIRNSNKNMNHQPKPIHHSHEHLNGGYLNFNPKYYNPPLDPDYPRNLNNNVKKRGRRGRRRKAEVNGSRGRSNATGRKEYNGEYNDFNNGASLSAGNNHTINAGYYKNPSQKFVNENVLPPPSSSNSLFQPKSDPKPFVSLDENEYNGNCNCGGKKNNDNKKRTDYGPYNTKHVLREILPFINHTAPIRRKTRNTEKRESLYQVSYVNFVRERRVLPGAQWPPNDQEAEVRKEKPVKYPKIKRDPDLDPLKLKIKMDPHKPDKWYCCRGSYDYPVNISDDSSEGSASSSSEVPMFSNRKIKKEISSDDENSNFIGNVYKVTEKTSAKGKSNDKSNDFKETHLNYLNNSETLPAGKTNVEKLPVLFNSDEQLNLPKKSGRKTKISSETNTKTKKTSLKSTETRSNSSMFIKKEIIEEGAAPSERLRSLRSRRNESMSKESEPGPSVQEEEPPDFSSDHYENFDDTDSDPAWTPSSKSSKAVENAKTFVGQFPKKRGPKAGRRGSVSNNLASKRKRANQQDPPSKKKCPAKPETQAVKKKVSANSKVKKDTESDRFLVAKADINLPTPFIWKVDKKSSMLQRFEISEQNGVLLYHSSFTYAARNEISVNNYVTADVRIKSPDTVQYLGPNLTEAAAVALSKMKPAEPLNKTPVKQNFDHLKEDFTVYLQCLLSQDVDSNFLYEIYKFSDDYFLVPITNLETVSENKKQKLIKDSWDEDLRKCVNNFPCISVENNTSEIAHCHVCDINLGNKLLQFYGQPYDLLTLAPVDTLLANKTQFDVCDKCSSSLSLYNRVHHHKYNLFIKCRSKASEVKSNHDNLKSHEDVLKLCLEDITWIDQLFGEQTQMWHEVEEKS</sequence>
<dbReference type="OrthoDB" id="21499at2759"/>
<comment type="caution">
    <text evidence="3">The sequence shown here is derived from an EMBL/GenBank/DDBJ whole genome shotgun (WGS) entry which is preliminary data.</text>
</comment>
<accession>A0A8X6TY24</accession>
<feature type="domain" description="DUF4211" evidence="2">
    <location>
        <begin position="1163"/>
        <end position="1277"/>
    </location>
</feature>
<feature type="region of interest" description="Disordered" evidence="1">
    <location>
        <begin position="884"/>
        <end position="1058"/>
    </location>
</feature>
<feature type="compositionally biased region" description="Basic and acidic residues" evidence="1">
    <location>
        <begin position="936"/>
        <end position="954"/>
    </location>
</feature>
<dbReference type="InterPro" id="IPR025451">
    <property type="entry name" value="DUF4211"/>
</dbReference>
<feature type="region of interest" description="Disordered" evidence="1">
    <location>
        <begin position="504"/>
        <end position="597"/>
    </location>
</feature>
<dbReference type="InterPro" id="IPR052466">
    <property type="entry name" value="DNA_MethProtect_Complex"/>
</dbReference>
<reference evidence="3" key="1">
    <citation type="submission" date="2020-08" db="EMBL/GenBank/DDBJ databases">
        <title>Multicomponent nature underlies the extraordinary mechanical properties of spider dragline silk.</title>
        <authorList>
            <person name="Kono N."/>
            <person name="Nakamura H."/>
            <person name="Mori M."/>
            <person name="Yoshida Y."/>
            <person name="Ohtoshi R."/>
            <person name="Malay A.D."/>
            <person name="Moran D.A.P."/>
            <person name="Tomita M."/>
            <person name="Numata K."/>
            <person name="Arakawa K."/>
        </authorList>
    </citation>
    <scope>NUCLEOTIDE SEQUENCE</scope>
</reference>
<evidence type="ECO:0000256" key="1">
    <source>
        <dbReference type="SAM" id="MobiDB-lite"/>
    </source>
</evidence>
<evidence type="ECO:0000259" key="2">
    <source>
        <dbReference type="Pfam" id="PF13926"/>
    </source>
</evidence>
<keyword evidence="4" id="KW-1185">Reference proteome</keyword>
<organism evidence="3 4">
    <name type="scientific">Nephila pilipes</name>
    <name type="common">Giant wood spider</name>
    <name type="synonym">Nephila maculata</name>
    <dbReference type="NCBI Taxonomy" id="299642"/>
    <lineage>
        <taxon>Eukaryota</taxon>
        <taxon>Metazoa</taxon>
        <taxon>Ecdysozoa</taxon>
        <taxon>Arthropoda</taxon>
        <taxon>Chelicerata</taxon>
        <taxon>Arachnida</taxon>
        <taxon>Araneae</taxon>
        <taxon>Araneomorphae</taxon>
        <taxon>Entelegynae</taxon>
        <taxon>Araneoidea</taxon>
        <taxon>Nephilidae</taxon>
        <taxon>Nephila</taxon>
    </lineage>
</organism>
<dbReference type="EMBL" id="BMAW01116160">
    <property type="protein sequence ID" value="GFT69386.1"/>
    <property type="molecule type" value="Genomic_DNA"/>
</dbReference>
<dbReference type="Proteomes" id="UP000887013">
    <property type="component" value="Unassembled WGS sequence"/>
</dbReference>
<feature type="region of interest" description="Disordered" evidence="1">
    <location>
        <begin position="1"/>
        <end position="26"/>
    </location>
</feature>
<evidence type="ECO:0000313" key="4">
    <source>
        <dbReference type="Proteomes" id="UP000887013"/>
    </source>
</evidence>
<evidence type="ECO:0000313" key="3">
    <source>
        <dbReference type="EMBL" id="GFT69386.1"/>
    </source>
</evidence>
<feature type="compositionally biased region" description="Polar residues" evidence="1">
    <location>
        <begin position="237"/>
        <end position="255"/>
    </location>
</feature>
<feature type="compositionally biased region" description="Polar residues" evidence="1">
    <location>
        <begin position="1"/>
        <end position="20"/>
    </location>
</feature>
<dbReference type="PANTHER" id="PTHR14709">
    <property type="entry name" value="GLUTAMINE AND SERINE-RICH PROTEIN 1-RELATED"/>
    <property type="match status" value="1"/>
</dbReference>
<proteinExistence type="predicted"/>
<feature type="region of interest" description="Disordered" evidence="1">
    <location>
        <begin position="627"/>
        <end position="647"/>
    </location>
</feature>
<feature type="compositionally biased region" description="Polar residues" evidence="1">
    <location>
        <begin position="192"/>
        <end position="204"/>
    </location>
</feature>
<protein>
    <submittedName>
        <fullName evidence="3">DUF4211 domain-containing protein</fullName>
    </submittedName>
</protein>
<feature type="compositionally biased region" description="Low complexity" evidence="1">
    <location>
        <begin position="209"/>
        <end position="218"/>
    </location>
</feature>
<feature type="compositionally biased region" description="Polar residues" evidence="1">
    <location>
        <begin position="159"/>
        <end position="176"/>
    </location>
</feature>
<name>A0A8X6TY24_NEPPI</name>
<dbReference type="Pfam" id="PF13926">
    <property type="entry name" value="DUF4211"/>
    <property type="match status" value="1"/>
</dbReference>
<feature type="region of interest" description="Disordered" evidence="1">
    <location>
        <begin position="192"/>
        <end position="255"/>
    </location>
</feature>